<dbReference type="InterPro" id="IPR006068">
    <property type="entry name" value="ATPase_P-typ_cation-transptr_C"/>
</dbReference>
<dbReference type="AlphaFoldDB" id="A0A7C5MXT4"/>
<comment type="caution">
    <text evidence="3">The sequence shown here is derived from an EMBL/GenBank/DDBJ whole genome shotgun (WGS) entry which is preliminary data.</text>
</comment>
<feature type="non-terminal residue" evidence="3">
    <location>
        <position position="1"/>
    </location>
</feature>
<dbReference type="InterPro" id="IPR023298">
    <property type="entry name" value="ATPase_P-typ_TM_dom_sf"/>
</dbReference>
<feature type="domain" description="Cation-transporting P-type ATPase C-terminal" evidence="2">
    <location>
        <begin position="5"/>
        <end position="96"/>
    </location>
</feature>
<feature type="transmembrane region" description="Helical" evidence="1">
    <location>
        <begin position="73"/>
        <end position="93"/>
    </location>
</feature>
<gene>
    <name evidence="3" type="ORF">ENJ98_02985</name>
</gene>
<proteinExistence type="predicted"/>
<organism evidence="3">
    <name type="scientific">Thiolapillus brandeum</name>
    <dbReference type="NCBI Taxonomy" id="1076588"/>
    <lineage>
        <taxon>Bacteria</taxon>
        <taxon>Pseudomonadati</taxon>
        <taxon>Pseudomonadota</taxon>
        <taxon>Gammaproteobacteria</taxon>
        <taxon>Chromatiales</taxon>
        <taxon>Sedimenticolaceae</taxon>
        <taxon>Thiolapillus</taxon>
    </lineage>
</organism>
<name>A0A7C5MXT4_9GAMM</name>
<dbReference type="GO" id="GO:0022857">
    <property type="term" value="F:transmembrane transporter activity"/>
    <property type="evidence" value="ECO:0007669"/>
    <property type="project" value="UniProtKB-ARBA"/>
</dbReference>
<reference evidence="3" key="1">
    <citation type="journal article" date="2020" name="mSystems">
        <title>Genome- and Community-Level Interaction Insights into Carbon Utilization and Element Cycling Functions of Hydrothermarchaeota in Hydrothermal Sediment.</title>
        <authorList>
            <person name="Zhou Z."/>
            <person name="Liu Y."/>
            <person name="Xu W."/>
            <person name="Pan J."/>
            <person name="Luo Z.H."/>
            <person name="Li M."/>
        </authorList>
    </citation>
    <scope>NUCLEOTIDE SEQUENCE [LARGE SCALE GENOMIC DNA]</scope>
    <source>
        <strain evidence="3">HyVt-535</strain>
    </source>
</reference>
<dbReference type="SUPFAM" id="SSF81665">
    <property type="entry name" value="Calcium ATPase, transmembrane domain M"/>
    <property type="match status" value="1"/>
</dbReference>
<keyword evidence="1" id="KW-0812">Transmembrane</keyword>
<accession>A0A7C5MXT4</accession>
<keyword evidence="1" id="KW-0472">Membrane</keyword>
<dbReference type="Pfam" id="PF00689">
    <property type="entry name" value="Cation_ATPase_C"/>
    <property type="match status" value="1"/>
</dbReference>
<protein>
    <submittedName>
        <fullName evidence="3">ATPase P</fullName>
    </submittedName>
</protein>
<evidence type="ECO:0000259" key="2">
    <source>
        <dbReference type="Pfam" id="PF00689"/>
    </source>
</evidence>
<dbReference type="Gene3D" id="1.20.1110.10">
    <property type="entry name" value="Calcium-transporting ATPase, transmembrane domain"/>
    <property type="match status" value="1"/>
</dbReference>
<dbReference type="EMBL" id="DROM01000184">
    <property type="protein sequence ID" value="HHH13179.1"/>
    <property type="molecule type" value="Genomic_DNA"/>
</dbReference>
<sequence>AGALAQTVAFTAIIVLEKMNVFNFRSLRAPLSVVGVFSNPWVLGAWAFTIGLQLCAVYLPVLQQALHTVPMGWSDWGLVLVVSLPIFLVTELVKWMRWRAARRPG</sequence>
<keyword evidence="1" id="KW-1133">Transmembrane helix</keyword>
<dbReference type="Proteomes" id="UP000886100">
    <property type="component" value="Unassembled WGS sequence"/>
</dbReference>
<evidence type="ECO:0000256" key="1">
    <source>
        <dbReference type="SAM" id="Phobius"/>
    </source>
</evidence>
<evidence type="ECO:0000313" key="3">
    <source>
        <dbReference type="EMBL" id="HHH13179.1"/>
    </source>
</evidence>